<evidence type="ECO:0000313" key="1">
    <source>
        <dbReference type="EMBL" id="EFW24669.1"/>
    </source>
</evidence>
<dbReference type="HOGENOM" id="CLU_2131888_0_0_9"/>
<accession>E7MMT5</accession>
<dbReference type="STRING" id="706433.HMPREF9430_00852"/>
<evidence type="ECO:0000313" key="2">
    <source>
        <dbReference type="Proteomes" id="UP000004097"/>
    </source>
</evidence>
<organism evidence="1 2">
    <name type="scientific">Solobacterium moorei F0204</name>
    <dbReference type="NCBI Taxonomy" id="706433"/>
    <lineage>
        <taxon>Bacteria</taxon>
        <taxon>Bacillati</taxon>
        <taxon>Bacillota</taxon>
        <taxon>Erysipelotrichia</taxon>
        <taxon>Erysipelotrichales</taxon>
        <taxon>Erysipelotrichaceae</taxon>
        <taxon>Solobacterium</taxon>
    </lineage>
</organism>
<dbReference type="EMBL" id="AECQ01000013">
    <property type="protein sequence ID" value="EFW24669.1"/>
    <property type="molecule type" value="Genomic_DNA"/>
</dbReference>
<gene>
    <name evidence="1" type="ORF">HMPREF9430_00852</name>
</gene>
<dbReference type="RefSeq" id="WP_006525688.1">
    <property type="nucleotide sequence ID" value="NZ_GL637654.1"/>
</dbReference>
<sequence length="113" mass="13275">MFINKNKKTGIEWPTLMRKTDNGQYRFVGDLPIKQQEFYRGNPIQEICINYHNIVTQQQLAEISQSIVETYQTVKMIERGQQDDRIALIDAGREQVLLAMTMTDKHEKKKCLE</sequence>
<dbReference type="AlphaFoldDB" id="E7MMT5"/>
<protein>
    <submittedName>
        <fullName evidence="1">Uncharacterized protein</fullName>
    </submittedName>
</protein>
<proteinExistence type="predicted"/>
<dbReference type="Proteomes" id="UP000004097">
    <property type="component" value="Unassembled WGS sequence"/>
</dbReference>
<name>E7MMT5_9FIRM</name>
<keyword evidence="2" id="KW-1185">Reference proteome</keyword>
<comment type="caution">
    <text evidence="1">The sequence shown here is derived from an EMBL/GenBank/DDBJ whole genome shotgun (WGS) entry which is preliminary data.</text>
</comment>
<dbReference type="OrthoDB" id="1837920at2"/>
<reference evidence="1 2" key="1">
    <citation type="submission" date="2010-08" db="EMBL/GenBank/DDBJ databases">
        <authorList>
            <person name="Weinstock G."/>
            <person name="Sodergren E."/>
            <person name="Clifton S."/>
            <person name="Fulton L."/>
            <person name="Fulton B."/>
            <person name="Courtney L."/>
            <person name="Fronick C."/>
            <person name="Harrison M."/>
            <person name="Strong C."/>
            <person name="Farmer C."/>
            <person name="Delahaunty K."/>
            <person name="Markovic C."/>
            <person name="Hall O."/>
            <person name="Minx P."/>
            <person name="Tomlinson C."/>
            <person name="Mitreva M."/>
            <person name="Hou S."/>
            <person name="Chen J."/>
            <person name="Wollam A."/>
            <person name="Pepin K.H."/>
            <person name="Johnson M."/>
            <person name="Bhonagiri V."/>
            <person name="Zhang X."/>
            <person name="Suruliraj S."/>
            <person name="Warren W."/>
            <person name="Chinwalla A."/>
            <person name="Mardis E.R."/>
            <person name="Wilson R.K."/>
        </authorList>
    </citation>
    <scope>NUCLEOTIDE SEQUENCE [LARGE SCALE GENOMIC DNA]</scope>
    <source>
        <strain evidence="1 2">F0204</strain>
    </source>
</reference>